<comment type="caution">
    <text evidence="8">The sequence shown here is derived from an EMBL/GenBank/DDBJ whole genome shotgun (WGS) entry which is preliminary data.</text>
</comment>
<comment type="similarity">
    <text evidence="7">Belongs to the dTDP-4-dehydrorhamnose 3,5-epimerase family.</text>
</comment>
<feature type="site" description="Participates in a stacking interaction with the thymidine ring of dTDP-4-oxo-6-deoxyglucose" evidence="6">
    <location>
        <position position="138"/>
    </location>
</feature>
<dbReference type="PANTHER" id="PTHR21047:SF2">
    <property type="entry name" value="THYMIDINE DIPHOSPHO-4-KETO-RHAMNOSE 3,5-EPIMERASE"/>
    <property type="match status" value="1"/>
</dbReference>
<dbReference type="OrthoDB" id="9800680at2"/>
<reference evidence="8 9" key="1">
    <citation type="submission" date="2019-07" db="EMBL/GenBank/DDBJ databases">
        <title>Genomic Encyclopedia of Archaeal and Bacterial Type Strains, Phase II (KMG-II): from individual species to whole genera.</title>
        <authorList>
            <person name="Goeker M."/>
        </authorList>
    </citation>
    <scope>NUCLEOTIDE SEQUENCE [LARGE SCALE GENOMIC DNA]</scope>
    <source>
        <strain evidence="8 9">ATCC BAA-1139</strain>
    </source>
</reference>
<feature type="active site" description="Proton acceptor" evidence="5">
    <location>
        <position position="62"/>
    </location>
</feature>
<evidence type="ECO:0000256" key="1">
    <source>
        <dbReference type="ARBA" id="ARBA00001298"/>
    </source>
</evidence>
<dbReference type="InterPro" id="IPR011051">
    <property type="entry name" value="RmlC_Cupin_sf"/>
</dbReference>
<dbReference type="Proteomes" id="UP000319449">
    <property type="component" value="Unassembled WGS sequence"/>
</dbReference>
<evidence type="ECO:0000256" key="6">
    <source>
        <dbReference type="PIRSR" id="PIRSR600888-3"/>
    </source>
</evidence>
<dbReference type="GO" id="GO:0019305">
    <property type="term" value="P:dTDP-rhamnose biosynthetic process"/>
    <property type="evidence" value="ECO:0007669"/>
    <property type="project" value="UniProtKB-UniRule"/>
</dbReference>
<dbReference type="NCBIfam" id="TIGR01221">
    <property type="entry name" value="rmlC"/>
    <property type="match status" value="1"/>
</dbReference>
<evidence type="ECO:0000256" key="4">
    <source>
        <dbReference type="ARBA" id="ARBA00019595"/>
    </source>
</evidence>
<dbReference type="InterPro" id="IPR014710">
    <property type="entry name" value="RmlC-like_jellyroll"/>
</dbReference>
<dbReference type="UniPathway" id="UPA00124"/>
<dbReference type="EMBL" id="VLLN01000004">
    <property type="protein sequence ID" value="TWJ32601.1"/>
    <property type="molecule type" value="Genomic_DNA"/>
</dbReference>
<comment type="subunit">
    <text evidence="7">Homodimer.</text>
</comment>
<evidence type="ECO:0000256" key="7">
    <source>
        <dbReference type="RuleBase" id="RU364069"/>
    </source>
</evidence>
<dbReference type="SUPFAM" id="SSF51182">
    <property type="entry name" value="RmlC-like cupins"/>
    <property type="match status" value="1"/>
</dbReference>
<sequence length="179" mass="20106">MIFRETPLAGSFLISPERREDERGYFARTFCVEEFAARSLPTEVQQCNVSFNRLQGTVRGMHFQKAPKAEAKLVRCTRGAIFDIMVDLRPESTTFCQWYGAELTVGNGDALFIPEGFAHGFQTLEDGTEVFYQMFALYSPEYAAGVCWDDPAFGISWPLPVSVVAPKDCSYPAYRKVGV</sequence>
<dbReference type="GO" id="GO:0005829">
    <property type="term" value="C:cytosol"/>
    <property type="evidence" value="ECO:0007669"/>
    <property type="project" value="TreeGrafter"/>
</dbReference>
<feature type="active site" description="Proton donor" evidence="5">
    <location>
        <position position="132"/>
    </location>
</feature>
<dbReference type="RefSeq" id="WP_145019210.1">
    <property type="nucleotide sequence ID" value="NZ_VLLN01000004.1"/>
</dbReference>
<protein>
    <recommendedName>
        <fullName evidence="4 7">dTDP-4-dehydrorhamnose 3,5-epimerase</fullName>
        <ecNumber evidence="3 7">5.1.3.13</ecNumber>
    </recommendedName>
    <alternativeName>
        <fullName evidence="7">Thymidine diphospho-4-keto-rhamnose 3,5-epimerase</fullName>
    </alternativeName>
</protein>
<evidence type="ECO:0000256" key="5">
    <source>
        <dbReference type="PIRSR" id="PIRSR600888-1"/>
    </source>
</evidence>
<dbReference type="GO" id="GO:0000271">
    <property type="term" value="P:polysaccharide biosynthetic process"/>
    <property type="evidence" value="ECO:0007669"/>
    <property type="project" value="TreeGrafter"/>
</dbReference>
<name>A0A562WR50_9BACT</name>
<dbReference type="Pfam" id="PF00908">
    <property type="entry name" value="dTDP_sugar_isom"/>
    <property type="match status" value="1"/>
</dbReference>
<dbReference type="PANTHER" id="PTHR21047">
    <property type="entry name" value="DTDP-6-DEOXY-D-GLUCOSE-3,5 EPIMERASE"/>
    <property type="match status" value="1"/>
</dbReference>
<evidence type="ECO:0000256" key="2">
    <source>
        <dbReference type="ARBA" id="ARBA00001997"/>
    </source>
</evidence>
<organism evidence="8 9">
    <name type="scientific">Geobacter argillaceus</name>
    <dbReference type="NCBI Taxonomy" id="345631"/>
    <lineage>
        <taxon>Bacteria</taxon>
        <taxon>Pseudomonadati</taxon>
        <taxon>Thermodesulfobacteriota</taxon>
        <taxon>Desulfuromonadia</taxon>
        <taxon>Geobacterales</taxon>
        <taxon>Geobacteraceae</taxon>
        <taxon>Geobacter</taxon>
    </lineage>
</organism>
<comment type="pathway">
    <text evidence="7">Carbohydrate biosynthesis; dTDP-L-rhamnose biosynthesis.</text>
</comment>
<proteinExistence type="inferred from homology"/>
<evidence type="ECO:0000256" key="3">
    <source>
        <dbReference type="ARBA" id="ARBA00012098"/>
    </source>
</evidence>
<dbReference type="AlphaFoldDB" id="A0A562WR50"/>
<evidence type="ECO:0000313" key="8">
    <source>
        <dbReference type="EMBL" id="TWJ32601.1"/>
    </source>
</evidence>
<dbReference type="EC" id="5.1.3.13" evidence="3 7"/>
<comment type="function">
    <text evidence="2 7">Catalyzes the epimerization of the C3' and C5'positions of dTDP-6-deoxy-D-xylo-4-hexulose, forming dTDP-6-deoxy-L-lyxo-4-hexulose.</text>
</comment>
<keyword evidence="9" id="KW-1185">Reference proteome</keyword>
<dbReference type="InterPro" id="IPR000888">
    <property type="entry name" value="RmlC-like"/>
</dbReference>
<evidence type="ECO:0000313" key="9">
    <source>
        <dbReference type="Proteomes" id="UP000319449"/>
    </source>
</evidence>
<dbReference type="GO" id="GO:0008830">
    <property type="term" value="F:dTDP-4-dehydrorhamnose 3,5-epimerase activity"/>
    <property type="evidence" value="ECO:0007669"/>
    <property type="project" value="UniProtKB-UniRule"/>
</dbReference>
<gene>
    <name evidence="8" type="ORF">JN12_01043</name>
</gene>
<dbReference type="CDD" id="cd00438">
    <property type="entry name" value="cupin_RmlC"/>
    <property type="match status" value="1"/>
</dbReference>
<keyword evidence="7" id="KW-0413">Isomerase</keyword>
<dbReference type="Gene3D" id="2.60.120.10">
    <property type="entry name" value="Jelly Rolls"/>
    <property type="match status" value="1"/>
</dbReference>
<comment type="catalytic activity">
    <reaction evidence="1 7">
        <text>dTDP-4-dehydro-6-deoxy-alpha-D-glucose = dTDP-4-dehydro-beta-L-rhamnose</text>
        <dbReference type="Rhea" id="RHEA:16969"/>
        <dbReference type="ChEBI" id="CHEBI:57649"/>
        <dbReference type="ChEBI" id="CHEBI:62830"/>
        <dbReference type="EC" id="5.1.3.13"/>
    </reaction>
</comment>
<accession>A0A562WR50</accession>